<dbReference type="Proteomes" id="UP000285112">
    <property type="component" value="Unassembled WGS sequence"/>
</dbReference>
<evidence type="ECO:0000259" key="1">
    <source>
        <dbReference type="Pfam" id="PF13649"/>
    </source>
</evidence>
<reference evidence="2 3" key="1">
    <citation type="submission" date="2018-09" db="EMBL/GenBank/DDBJ databases">
        <title>YIM PH 21725 draft genome.</title>
        <authorList>
            <person name="Miao C."/>
        </authorList>
    </citation>
    <scope>NUCLEOTIDE SEQUENCE [LARGE SCALE GENOMIC DNA]</scope>
    <source>
        <strain evidence="3">YIM PH21725</strain>
    </source>
</reference>
<dbReference type="GO" id="GO:0032259">
    <property type="term" value="P:methylation"/>
    <property type="evidence" value="ECO:0007669"/>
    <property type="project" value="UniProtKB-KW"/>
</dbReference>
<dbReference type="InterPro" id="IPR029063">
    <property type="entry name" value="SAM-dependent_MTases_sf"/>
</dbReference>
<dbReference type="GO" id="GO:0008168">
    <property type="term" value="F:methyltransferase activity"/>
    <property type="evidence" value="ECO:0007669"/>
    <property type="project" value="UniProtKB-KW"/>
</dbReference>
<dbReference type="CDD" id="cd02440">
    <property type="entry name" value="AdoMet_MTases"/>
    <property type="match status" value="1"/>
</dbReference>
<accession>A0A419I8F8</accession>
<evidence type="ECO:0000313" key="3">
    <source>
        <dbReference type="Proteomes" id="UP000285112"/>
    </source>
</evidence>
<dbReference type="AlphaFoldDB" id="A0A419I8F8"/>
<dbReference type="SUPFAM" id="SSF53335">
    <property type="entry name" value="S-adenosyl-L-methionine-dependent methyltransferases"/>
    <property type="match status" value="1"/>
</dbReference>
<dbReference type="InterPro" id="IPR041698">
    <property type="entry name" value="Methyltransf_25"/>
</dbReference>
<evidence type="ECO:0000313" key="2">
    <source>
        <dbReference type="EMBL" id="RJQ88443.1"/>
    </source>
</evidence>
<sequence>MSIIKAFLRHPVRTGAIAASSPRLATAITGGLGVESAGNVVELGPGTGVFTEVLLRMVTPDASFTALEINSRLVRDLRARFPTLHLAEDSAEHIASYAMAPIDVVVSGLPWTAMPAPRQGKILNEVCEALSLQGCLTTFAYAHAAWTPPARRFARLLRSRFAVVERTRVVWQNMPPAYVYRAALPVLRGADRHGKPIATAA</sequence>
<feature type="domain" description="Methyltransferase" evidence="1">
    <location>
        <begin position="40"/>
        <end position="133"/>
    </location>
</feature>
<name>A0A419I8F8_9PSEU</name>
<dbReference type="Pfam" id="PF13649">
    <property type="entry name" value="Methyltransf_25"/>
    <property type="match status" value="1"/>
</dbReference>
<keyword evidence="2" id="KW-0808">Transferase</keyword>
<dbReference type="Gene3D" id="3.40.50.150">
    <property type="entry name" value="Vaccinia Virus protein VP39"/>
    <property type="match status" value="1"/>
</dbReference>
<comment type="caution">
    <text evidence="2">The sequence shown here is derived from an EMBL/GenBank/DDBJ whole genome shotgun (WGS) entry which is preliminary data.</text>
</comment>
<keyword evidence="2" id="KW-0489">Methyltransferase</keyword>
<dbReference type="OrthoDB" id="3528482at2"/>
<dbReference type="RefSeq" id="WP_120022457.1">
    <property type="nucleotide sequence ID" value="NZ_QZFV01000064.1"/>
</dbReference>
<organism evidence="2 3">
    <name type="scientific">Amycolatopsis panacis</name>
    <dbReference type="NCBI Taxonomy" id="2340917"/>
    <lineage>
        <taxon>Bacteria</taxon>
        <taxon>Bacillati</taxon>
        <taxon>Actinomycetota</taxon>
        <taxon>Actinomycetes</taxon>
        <taxon>Pseudonocardiales</taxon>
        <taxon>Pseudonocardiaceae</taxon>
        <taxon>Amycolatopsis</taxon>
    </lineage>
</organism>
<keyword evidence="3" id="KW-1185">Reference proteome</keyword>
<protein>
    <submittedName>
        <fullName evidence="2">Methyltransferase domain-containing protein</fullName>
    </submittedName>
</protein>
<dbReference type="EMBL" id="QZFV01000064">
    <property type="protein sequence ID" value="RJQ88443.1"/>
    <property type="molecule type" value="Genomic_DNA"/>
</dbReference>
<gene>
    <name evidence="2" type="ORF">D5S19_06785</name>
</gene>
<proteinExistence type="predicted"/>